<feature type="repeat" description="ANK" evidence="1">
    <location>
        <begin position="96"/>
        <end position="116"/>
    </location>
</feature>
<dbReference type="GO" id="GO:0003950">
    <property type="term" value="F:NAD+ poly-ADP-ribosyltransferase activity"/>
    <property type="evidence" value="ECO:0007669"/>
    <property type="project" value="TreeGrafter"/>
</dbReference>
<dbReference type="EMBL" id="HBFK01021064">
    <property type="protein sequence ID" value="CAD8746541.1"/>
    <property type="molecule type" value="Transcribed_RNA"/>
</dbReference>
<dbReference type="Gene3D" id="3.90.228.10">
    <property type="match status" value="1"/>
</dbReference>
<dbReference type="GO" id="GO:0005634">
    <property type="term" value="C:nucleus"/>
    <property type="evidence" value="ECO:0007669"/>
    <property type="project" value="TreeGrafter"/>
</dbReference>
<dbReference type="PANTHER" id="PTHR45740">
    <property type="entry name" value="POLY [ADP-RIBOSE] POLYMERASE"/>
    <property type="match status" value="1"/>
</dbReference>
<dbReference type="GO" id="GO:1990404">
    <property type="term" value="F:NAD+-protein mono-ADP-ribosyltransferase activity"/>
    <property type="evidence" value="ECO:0007669"/>
    <property type="project" value="TreeGrafter"/>
</dbReference>
<evidence type="ECO:0000256" key="1">
    <source>
        <dbReference type="PROSITE-ProRule" id="PRU00023"/>
    </source>
</evidence>
<reference evidence="2" key="1">
    <citation type="submission" date="2021-01" db="EMBL/GenBank/DDBJ databases">
        <authorList>
            <person name="Corre E."/>
            <person name="Pelletier E."/>
            <person name="Niang G."/>
            <person name="Scheremetjew M."/>
            <person name="Finn R."/>
            <person name="Kale V."/>
            <person name="Holt S."/>
            <person name="Cochrane G."/>
            <person name="Meng A."/>
            <person name="Brown T."/>
            <person name="Cohen L."/>
        </authorList>
    </citation>
    <scope>NUCLEOTIDE SEQUENCE</scope>
    <source>
        <strain evidence="2">CCMP441</strain>
    </source>
</reference>
<organism evidence="2">
    <name type="scientific">Hemiselmis andersenii</name>
    <name type="common">Cryptophyte alga</name>
    <dbReference type="NCBI Taxonomy" id="464988"/>
    <lineage>
        <taxon>Eukaryota</taxon>
        <taxon>Cryptophyceae</taxon>
        <taxon>Cryptomonadales</taxon>
        <taxon>Hemiselmidaceae</taxon>
        <taxon>Hemiselmis</taxon>
    </lineage>
</organism>
<dbReference type="SUPFAM" id="SSF56399">
    <property type="entry name" value="ADP-ribosylation"/>
    <property type="match status" value="1"/>
</dbReference>
<dbReference type="InterPro" id="IPR002110">
    <property type="entry name" value="Ankyrin_rpt"/>
</dbReference>
<dbReference type="SMART" id="SM00248">
    <property type="entry name" value="ANK"/>
    <property type="match status" value="3"/>
</dbReference>
<dbReference type="InterPro" id="IPR051712">
    <property type="entry name" value="ARTD-AVP"/>
</dbReference>
<name>A0A6U2CTY1_HEMAN</name>
<dbReference type="Pfam" id="PF12796">
    <property type="entry name" value="Ank_2"/>
    <property type="match status" value="1"/>
</dbReference>
<evidence type="ECO:0000313" key="2">
    <source>
        <dbReference type="EMBL" id="CAD8746541.1"/>
    </source>
</evidence>
<gene>
    <name evidence="2" type="ORF">HAND1043_LOCUS13038</name>
</gene>
<proteinExistence type="predicted"/>
<accession>A0A6U2CTY1</accession>
<keyword evidence="1" id="KW-0040">ANK repeat</keyword>
<dbReference type="SUPFAM" id="SSF48403">
    <property type="entry name" value="Ankyrin repeat"/>
    <property type="match status" value="1"/>
</dbReference>
<dbReference type="PROSITE" id="PS50088">
    <property type="entry name" value="ANK_REPEAT"/>
    <property type="match status" value="1"/>
</dbReference>
<protein>
    <submittedName>
        <fullName evidence="2">Uncharacterized protein</fullName>
    </submittedName>
</protein>
<dbReference type="Gene3D" id="1.25.40.20">
    <property type="entry name" value="Ankyrin repeat-containing domain"/>
    <property type="match status" value="1"/>
</dbReference>
<dbReference type="PANTHER" id="PTHR45740:SF6">
    <property type="entry name" value="PROTEIN MONO-ADP-RIBOSYLTRANSFERASE PARP12"/>
    <property type="match status" value="1"/>
</dbReference>
<dbReference type="PROSITE" id="PS50297">
    <property type="entry name" value="ANK_REP_REGION"/>
    <property type="match status" value="1"/>
</dbReference>
<sequence length="418" mass="46908">MSSNKKGTERRRRGSLNNSLQKPKADLVVCPAIIDAAMYGKLEEIKEIASQDPKNLQAREPDGWTIAHWAARRGHLDVLSYVADRAPTLLSAQADDGSTPAHYAASYGHDSVLNLLGDRDPGSLMVNDSDGNSAAHDATKHNRLTTLKLLVERCPSLIYGMNKEQLRPCDFAVRDEIKHFLKDSEKASMVPAVQLQNLAKETRILNAQNAVLAFYCRNYWDPRAFGDLLIQLTPPASKEEHHMEWQSVSAEFLRTMSKANISKVQRYQDRARHDAFTTFRDNIKAECKDLWVESNMEKWVFNTGPNLGECLERNTDTPYPFHRGGKAPYGDGVYVVREASLCCDEAVTTPDGSKQMLLSRCVTGRYSVGKSGMDKPSLLPSSNTKTFHSSVDNVAEPMTFILQSHEYLYPAYLITYRD</sequence>
<dbReference type="AlphaFoldDB" id="A0A6U2CTY1"/>
<dbReference type="InterPro" id="IPR036770">
    <property type="entry name" value="Ankyrin_rpt-contain_sf"/>
</dbReference>